<dbReference type="InterPro" id="IPR020846">
    <property type="entry name" value="MFS_dom"/>
</dbReference>
<dbReference type="SUPFAM" id="SSF103473">
    <property type="entry name" value="MFS general substrate transporter"/>
    <property type="match status" value="1"/>
</dbReference>
<evidence type="ECO:0000256" key="5">
    <source>
        <dbReference type="SAM" id="Phobius"/>
    </source>
</evidence>
<evidence type="ECO:0000259" key="6">
    <source>
        <dbReference type="PROSITE" id="PS50850"/>
    </source>
</evidence>
<evidence type="ECO:0000313" key="7">
    <source>
        <dbReference type="EMBL" id="SNR30703.1"/>
    </source>
</evidence>
<dbReference type="PROSITE" id="PS50850">
    <property type="entry name" value="MFS"/>
    <property type="match status" value="1"/>
</dbReference>
<dbReference type="PANTHER" id="PTHR23514">
    <property type="entry name" value="BYPASS OF STOP CODON PROTEIN 6"/>
    <property type="match status" value="1"/>
</dbReference>
<reference evidence="7 8" key="1">
    <citation type="submission" date="2017-06" db="EMBL/GenBank/DDBJ databases">
        <authorList>
            <person name="Kim H.J."/>
            <person name="Triplett B.A."/>
        </authorList>
    </citation>
    <scope>NUCLEOTIDE SEQUENCE [LARGE SCALE GENOMIC DNA]</scope>
    <source>
        <strain evidence="7 8">DSM 44272</strain>
    </source>
</reference>
<feature type="transmembrane region" description="Helical" evidence="5">
    <location>
        <begin position="230"/>
        <end position="250"/>
    </location>
</feature>
<feature type="transmembrane region" description="Helical" evidence="5">
    <location>
        <begin position="118"/>
        <end position="141"/>
    </location>
</feature>
<evidence type="ECO:0000256" key="1">
    <source>
        <dbReference type="ARBA" id="ARBA00004651"/>
    </source>
</evidence>
<keyword evidence="4 5" id="KW-0472">Membrane</keyword>
<dbReference type="InterPro" id="IPR011701">
    <property type="entry name" value="MFS"/>
</dbReference>
<dbReference type="CDD" id="cd17393">
    <property type="entry name" value="MFS_MosC_like"/>
    <property type="match status" value="1"/>
</dbReference>
<gene>
    <name evidence="7" type="ORF">SAMN06272737_102226</name>
</gene>
<evidence type="ECO:0000256" key="4">
    <source>
        <dbReference type="ARBA" id="ARBA00023136"/>
    </source>
</evidence>
<dbReference type="InterPro" id="IPR051788">
    <property type="entry name" value="MFS_Transporter"/>
</dbReference>
<protein>
    <submittedName>
        <fullName evidence="7">Predicted arabinose efflux permease, MFS family</fullName>
    </submittedName>
</protein>
<feature type="transmembrane region" description="Helical" evidence="5">
    <location>
        <begin position="162"/>
        <end position="182"/>
    </location>
</feature>
<feature type="transmembrane region" description="Helical" evidence="5">
    <location>
        <begin position="354"/>
        <end position="375"/>
    </location>
</feature>
<proteinExistence type="predicted"/>
<dbReference type="GO" id="GO:0005886">
    <property type="term" value="C:plasma membrane"/>
    <property type="evidence" value="ECO:0007669"/>
    <property type="project" value="UniProtKB-SubCell"/>
</dbReference>
<dbReference type="AlphaFoldDB" id="A0A238VAK8"/>
<sequence length="475" mass="46534">MPALSLLPRARVPVPGLARSAGTRVPPPSVARLRAAVTVLFVLDGAVFGSWAARVPDVAARVGAGHSTLGIALLSLSLGALVCMRFTGAWCVRFGAGPVSAVAAVAVSAAAVLPGLVYSVPALCVALFVFGAATGMVNVAANSVGVQVEAAVGRPILSGLHAGFSFGGLGGALLGGAASSVLGVGAHLTLVAAAGLFASAWALPALLAAGRGTEAAEPHAPPGGVHRRPTAVLVVLGVIAGCTAFGEGALTDWGALLLREQLGAPATVAAAGYAGFSLAMACGRLAGGRLVLALGERQLLVGGAVLAATGAVAAVTTSSLAVALGGFVAVGLGLANVFPLAIARAGLLGGARGIALSTTVGYTGLLGGPPAIGFLAESAGLPAAVGSVAVLALVAAVLVLTVSGERVRMPQPRALLDRAVATVSGRLQPVVSGFGHGTGVYVRDLRSLFPDERPADRTRVPNVRALELQDATQSG</sequence>
<feature type="transmembrane region" description="Helical" evidence="5">
    <location>
        <begin position="188"/>
        <end position="209"/>
    </location>
</feature>
<evidence type="ECO:0000256" key="2">
    <source>
        <dbReference type="ARBA" id="ARBA00022692"/>
    </source>
</evidence>
<feature type="transmembrane region" description="Helical" evidence="5">
    <location>
        <begin position="299"/>
        <end position="316"/>
    </location>
</feature>
<feature type="transmembrane region" description="Helical" evidence="5">
    <location>
        <begin position="90"/>
        <end position="112"/>
    </location>
</feature>
<dbReference type="Proteomes" id="UP000198403">
    <property type="component" value="Unassembled WGS sequence"/>
</dbReference>
<name>A0A238VAK8_9ACTN</name>
<feature type="transmembrane region" description="Helical" evidence="5">
    <location>
        <begin position="262"/>
        <end position="287"/>
    </location>
</feature>
<dbReference type="RefSeq" id="WP_176445381.1">
    <property type="nucleotide sequence ID" value="NZ_FZNO01000002.1"/>
</dbReference>
<accession>A0A238VAK8</accession>
<evidence type="ECO:0000313" key="8">
    <source>
        <dbReference type="Proteomes" id="UP000198403"/>
    </source>
</evidence>
<keyword evidence="8" id="KW-1185">Reference proteome</keyword>
<keyword evidence="3 5" id="KW-1133">Transmembrane helix</keyword>
<dbReference type="GO" id="GO:0022857">
    <property type="term" value="F:transmembrane transporter activity"/>
    <property type="evidence" value="ECO:0007669"/>
    <property type="project" value="InterPro"/>
</dbReference>
<dbReference type="Gene3D" id="1.20.1250.20">
    <property type="entry name" value="MFS general substrate transporter like domains"/>
    <property type="match status" value="1"/>
</dbReference>
<feature type="domain" description="Major facilitator superfamily (MFS) profile" evidence="6">
    <location>
        <begin position="30"/>
        <end position="407"/>
    </location>
</feature>
<dbReference type="EMBL" id="FZNO01000002">
    <property type="protein sequence ID" value="SNR30703.1"/>
    <property type="molecule type" value="Genomic_DNA"/>
</dbReference>
<feature type="transmembrane region" description="Helical" evidence="5">
    <location>
        <begin position="33"/>
        <end position="52"/>
    </location>
</feature>
<feature type="transmembrane region" description="Helical" evidence="5">
    <location>
        <begin position="381"/>
        <end position="403"/>
    </location>
</feature>
<dbReference type="InterPro" id="IPR036259">
    <property type="entry name" value="MFS_trans_sf"/>
</dbReference>
<evidence type="ECO:0000256" key="3">
    <source>
        <dbReference type="ARBA" id="ARBA00022989"/>
    </source>
</evidence>
<comment type="subcellular location">
    <subcellularLocation>
        <location evidence="1">Cell membrane</location>
        <topology evidence="1">Multi-pass membrane protein</topology>
    </subcellularLocation>
</comment>
<dbReference type="PANTHER" id="PTHR23514:SF13">
    <property type="entry name" value="INNER MEMBRANE PROTEIN YBJJ"/>
    <property type="match status" value="1"/>
</dbReference>
<dbReference type="Pfam" id="PF07690">
    <property type="entry name" value="MFS_1"/>
    <property type="match status" value="1"/>
</dbReference>
<feature type="transmembrane region" description="Helical" evidence="5">
    <location>
        <begin position="322"/>
        <end position="342"/>
    </location>
</feature>
<organism evidence="7 8">
    <name type="scientific">Blastococcus mobilis</name>
    <dbReference type="NCBI Taxonomy" id="1938746"/>
    <lineage>
        <taxon>Bacteria</taxon>
        <taxon>Bacillati</taxon>
        <taxon>Actinomycetota</taxon>
        <taxon>Actinomycetes</taxon>
        <taxon>Geodermatophilales</taxon>
        <taxon>Geodermatophilaceae</taxon>
        <taxon>Blastococcus</taxon>
    </lineage>
</organism>
<feature type="transmembrane region" description="Helical" evidence="5">
    <location>
        <begin position="64"/>
        <end position="83"/>
    </location>
</feature>
<keyword evidence="2 5" id="KW-0812">Transmembrane</keyword>